<evidence type="ECO:0000313" key="2">
    <source>
        <dbReference type="EMBL" id="ARU61998.1"/>
    </source>
</evidence>
<accession>A0A1Y0IN80</accession>
<keyword evidence="3" id="KW-1185">Reference proteome</keyword>
<evidence type="ECO:0000313" key="3">
    <source>
        <dbReference type="Proteomes" id="UP000195437"/>
    </source>
</evidence>
<feature type="region of interest" description="Disordered" evidence="1">
    <location>
        <begin position="35"/>
        <end position="66"/>
    </location>
</feature>
<protein>
    <recommendedName>
        <fullName evidence="4">Alpha/beta hydrolase</fullName>
    </recommendedName>
</protein>
<evidence type="ECO:0000256" key="1">
    <source>
        <dbReference type="SAM" id="MobiDB-lite"/>
    </source>
</evidence>
<dbReference type="Gene3D" id="6.10.10.80">
    <property type="entry name" value="Small, acid-soluble spore protein, alpha/beta type-like"/>
    <property type="match status" value="1"/>
</dbReference>
<proteinExistence type="predicted"/>
<gene>
    <name evidence="2" type="ORF">CBW65_14035</name>
</gene>
<name>A0A1Y0IN80_9BACL</name>
<reference evidence="3" key="1">
    <citation type="submission" date="2017-05" db="EMBL/GenBank/DDBJ databases">
        <authorList>
            <person name="Sung H."/>
        </authorList>
    </citation>
    <scope>NUCLEOTIDE SEQUENCE [LARGE SCALE GENOMIC DNA]</scope>
    <source>
        <strain evidence="3">AR23208</strain>
    </source>
</reference>
<dbReference type="InterPro" id="IPR001448">
    <property type="entry name" value="SASP_alpha/beta-type"/>
</dbReference>
<dbReference type="InterPro" id="IPR038300">
    <property type="entry name" value="SASP_sf_alpha/beta"/>
</dbReference>
<feature type="compositionally biased region" description="Basic and acidic residues" evidence="1">
    <location>
        <begin position="48"/>
        <end position="61"/>
    </location>
</feature>
<dbReference type="GO" id="GO:0006265">
    <property type="term" value="P:DNA topological change"/>
    <property type="evidence" value="ECO:0007669"/>
    <property type="project" value="InterPro"/>
</dbReference>
<evidence type="ECO:0008006" key="4">
    <source>
        <dbReference type="Google" id="ProtNLM"/>
    </source>
</evidence>
<dbReference type="Pfam" id="PF00269">
    <property type="entry name" value="SASP"/>
    <property type="match status" value="1"/>
</dbReference>
<dbReference type="EMBL" id="CP021434">
    <property type="protein sequence ID" value="ARU61998.1"/>
    <property type="molecule type" value="Genomic_DNA"/>
</dbReference>
<dbReference type="AlphaFoldDB" id="A0A1Y0IN80"/>
<dbReference type="OrthoDB" id="1683773at2"/>
<dbReference type="GO" id="GO:0003690">
    <property type="term" value="F:double-stranded DNA binding"/>
    <property type="evidence" value="ECO:0007669"/>
    <property type="project" value="InterPro"/>
</dbReference>
<dbReference type="RefSeq" id="WP_087457364.1">
    <property type="nucleotide sequence ID" value="NZ_CP021434.1"/>
</dbReference>
<organism evidence="2 3">
    <name type="scientific">Tumebacillus avium</name>
    <dbReference type="NCBI Taxonomy" id="1903704"/>
    <lineage>
        <taxon>Bacteria</taxon>
        <taxon>Bacillati</taxon>
        <taxon>Bacillota</taxon>
        <taxon>Bacilli</taxon>
        <taxon>Bacillales</taxon>
        <taxon>Alicyclobacillaceae</taxon>
        <taxon>Tumebacillus</taxon>
    </lineage>
</organism>
<dbReference type="Proteomes" id="UP000195437">
    <property type="component" value="Chromosome"/>
</dbReference>
<dbReference type="KEGG" id="tum:CBW65_14035"/>
<sequence length="95" mass="10773">MARRKRRRLLVPEARSALDQLKADVMNTITPEQAKFESAQRQQIPLQRDGDNGELTAREAGKVGGPIGGQMVKKLIARAQMQMMNEQQERDRSNQ</sequence>